<dbReference type="RefSeq" id="WP_053380601.1">
    <property type="nucleotide sequence ID" value="NZ_CP011801.1"/>
</dbReference>
<dbReference type="Proteomes" id="UP000069205">
    <property type="component" value="Chromosome"/>
</dbReference>
<protein>
    <submittedName>
        <fullName evidence="9">Oxidoreductase, molybdopterin binding protein</fullName>
    </submittedName>
</protein>
<feature type="domain" description="Oxidoreductase molybdopterin-binding" evidence="7">
    <location>
        <begin position="333"/>
        <end position="470"/>
    </location>
</feature>
<evidence type="ECO:0000256" key="3">
    <source>
        <dbReference type="ARBA" id="ARBA00022692"/>
    </source>
</evidence>
<evidence type="ECO:0000256" key="5">
    <source>
        <dbReference type="ARBA" id="ARBA00023136"/>
    </source>
</evidence>
<evidence type="ECO:0000313" key="9">
    <source>
        <dbReference type="EMBL" id="ALA59620.1"/>
    </source>
</evidence>
<gene>
    <name evidence="9" type="ORF">NITMOv2_3223</name>
</gene>
<comment type="subcellular location">
    <subcellularLocation>
        <location evidence="1">Cell membrane</location>
        <topology evidence="1">Multi-pass membrane protein</topology>
    </subcellularLocation>
</comment>
<feature type="transmembrane region" description="Helical" evidence="6">
    <location>
        <begin position="206"/>
        <end position="228"/>
    </location>
</feature>
<feature type="transmembrane region" description="Helical" evidence="6">
    <location>
        <begin position="6"/>
        <end position="27"/>
    </location>
</feature>
<sequence length="495" mass="56449">MDTTDLGFPIWLRINHFINLFCIFFLMRSGLQILADHPKLYWDDHCRPGSEWVKFGKKKMPTNRLFTSMDEAEDVSPVFAIPGGHHNLGAGRNWHFLIVPLWVLNGLSYVGLLFATGQWRRLIPTSWSVIPEAWQSALTFASLHAPPQSSFDPYDSLQQLVYAAVVFVLAPFMIATGLAQSPALIARYPWYARLFGGRQGARSLHFIGLLLMVGYVLIHLTMVILVHFPRDVERMFTMFGSPGTSSAAAFALSTAALLFVIGFHVAATVYTRRHPRGFQERATTIVEPLMRFFFGGLESHQRFDRSDVTAEHHVNGYPPENGDYRRQAETGFRDWRLRVSGLVDRPLELSLNDLKRMPKQEQTVRHNCIQGWTGIATWGGVRVQDLLHRCRPKPGAQWIVFHAFVQEEYAPDHYYEAFRLDEVQGPQTILAYEMNGRPLPSQHGAPCRLRLETKVGYKMVKYLRHIELVASLDQAGLGHGGYREDYQFYDKVASI</sequence>
<accession>A0A0K2GF83</accession>
<dbReference type="Gene3D" id="3.90.420.10">
    <property type="entry name" value="Oxidoreductase, molybdopterin-binding domain"/>
    <property type="match status" value="1"/>
</dbReference>
<feature type="transmembrane region" description="Helical" evidence="6">
    <location>
        <begin position="160"/>
        <end position="185"/>
    </location>
</feature>
<dbReference type="STRING" id="42253.NITMOv2_3223"/>
<dbReference type="GO" id="GO:0005886">
    <property type="term" value="C:plasma membrane"/>
    <property type="evidence" value="ECO:0007669"/>
    <property type="project" value="UniProtKB-SubCell"/>
</dbReference>
<keyword evidence="5 6" id="KW-0472">Membrane</keyword>
<dbReference type="OrthoDB" id="9778777at2"/>
<dbReference type="PATRIC" id="fig|42253.5.peg.3178"/>
<reference evidence="9 10" key="1">
    <citation type="journal article" date="2015" name="Proc. Natl. Acad. Sci. U.S.A.">
        <title>Expanded metabolic versatility of ubiquitous nitrite-oxidizing bacteria from the genus Nitrospira.</title>
        <authorList>
            <person name="Koch H."/>
            <person name="Lucker S."/>
            <person name="Albertsen M."/>
            <person name="Kitzinger K."/>
            <person name="Herbold C."/>
            <person name="Spieck E."/>
            <person name="Nielsen P.H."/>
            <person name="Wagner M."/>
            <person name="Daims H."/>
        </authorList>
    </citation>
    <scope>NUCLEOTIDE SEQUENCE [LARGE SCALE GENOMIC DNA]</scope>
    <source>
        <strain evidence="9 10">NSP M-1</strain>
    </source>
</reference>
<dbReference type="GO" id="GO:0009055">
    <property type="term" value="F:electron transfer activity"/>
    <property type="evidence" value="ECO:0007669"/>
    <property type="project" value="InterPro"/>
</dbReference>
<dbReference type="GO" id="GO:0022904">
    <property type="term" value="P:respiratory electron transport chain"/>
    <property type="evidence" value="ECO:0007669"/>
    <property type="project" value="InterPro"/>
</dbReference>
<keyword evidence="4 6" id="KW-1133">Transmembrane helix</keyword>
<keyword evidence="2" id="KW-1003">Cell membrane</keyword>
<keyword evidence="10" id="KW-1185">Reference proteome</keyword>
<dbReference type="InterPro" id="IPR011577">
    <property type="entry name" value="Cyt_b561_bac/Ni-Hgenase"/>
</dbReference>
<evidence type="ECO:0000256" key="2">
    <source>
        <dbReference type="ARBA" id="ARBA00022475"/>
    </source>
</evidence>
<dbReference type="Pfam" id="PF00174">
    <property type="entry name" value="Oxidored_molyb"/>
    <property type="match status" value="1"/>
</dbReference>
<dbReference type="Gene3D" id="1.20.950.20">
    <property type="entry name" value="Transmembrane di-heme cytochromes, Chain C"/>
    <property type="match status" value="1"/>
</dbReference>
<evidence type="ECO:0000256" key="4">
    <source>
        <dbReference type="ARBA" id="ARBA00022989"/>
    </source>
</evidence>
<feature type="transmembrane region" description="Helical" evidence="6">
    <location>
        <begin position="248"/>
        <end position="271"/>
    </location>
</feature>
<dbReference type="AlphaFoldDB" id="A0A0K2GF83"/>
<evidence type="ECO:0000313" key="10">
    <source>
        <dbReference type="Proteomes" id="UP000069205"/>
    </source>
</evidence>
<dbReference type="PANTHER" id="PTHR43032">
    <property type="entry name" value="PROTEIN-METHIONINE-SULFOXIDE REDUCTASE"/>
    <property type="match status" value="1"/>
</dbReference>
<dbReference type="KEGG" id="nmv:NITMOv2_3223"/>
<evidence type="ECO:0000259" key="7">
    <source>
        <dbReference type="Pfam" id="PF00174"/>
    </source>
</evidence>
<dbReference type="EMBL" id="CP011801">
    <property type="protein sequence ID" value="ALA59620.1"/>
    <property type="molecule type" value="Genomic_DNA"/>
</dbReference>
<dbReference type="InterPro" id="IPR036374">
    <property type="entry name" value="OxRdtase_Mopterin-bd_sf"/>
</dbReference>
<dbReference type="InterPro" id="IPR000572">
    <property type="entry name" value="OxRdtase_Mopterin-bd_dom"/>
</dbReference>
<proteinExistence type="predicted"/>
<dbReference type="Pfam" id="PF01292">
    <property type="entry name" value="Ni_hydr_CYTB"/>
    <property type="match status" value="1"/>
</dbReference>
<feature type="domain" description="Cytochrome b561 bacterial/Ni-hydrogenase" evidence="8">
    <location>
        <begin position="8"/>
        <end position="237"/>
    </location>
</feature>
<evidence type="ECO:0000256" key="6">
    <source>
        <dbReference type="SAM" id="Phobius"/>
    </source>
</evidence>
<dbReference type="SUPFAM" id="SSF56524">
    <property type="entry name" value="Oxidoreductase molybdopterin-binding domain"/>
    <property type="match status" value="1"/>
</dbReference>
<dbReference type="SUPFAM" id="SSF81342">
    <property type="entry name" value="Transmembrane di-heme cytochromes"/>
    <property type="match status" value="1"/>
</dbReference>
<dbReference type="InterPro" id="IPR016174">
    <property type="entry name" value="Di-haem_cyt_TM"/>
</dbReference>
<name>A0A0K2GF83_NITMO</name>
<organism evidence="9 10">
    <name type="scientific">Nitrospira moscoviensis</name>
    <dbReference type="NCBI Taxonomy" id="42253"/>
    <lineage>
        <taxon>Bacteria</taxon>
        <taxon>Pseudomonadati</taxon>
        <taxon>Nitrospirota</taxon>
        <taxon>Nitrospiria</taxon>
        <taxon>Nitrospirales</taxon>
        <taxon>Nitrospiraceae</taxon>
        <taxon>Nitrospira</taxon>
    </lineage>
</organism>
<keyword evidence="3 6" id="KW-0812">Transmembrane</keyword>
<feature type="transmembrane region" description="Helical" evidence="6">
    <location>
        <begin position="94"/>
        <end position="115"/>
    </location>
</feature>
<evidence type="ECO:0000256" key="1">
    <source>
        <dbReference type="ARBA" id="ARBA00004651"/>
    </source>
</evidence>
<evidence type="ECO:0000259" key="8">
    <source>
        <dbReference type="Pfam" id="PF01292"/>
    </source>
</evidence>